<keyword evidence="4" id="KW-0221">Differentiation</keyword>
<sequence>MWDCDSPSIYGYGPNITTSTPSFHGSAINPILNLGGEASGLQGSGEGYAGTANSLANFCTNITETDDALKQVRGGGFLAEFERDDDEDMKIGIGEEMGGGGGSCSTSGDISPLGDPGKGYSTVKGNHPMDGIVNGTASGLWNNSQIFPPNKRKDGHKLLENAKKISKISSRESSDSGTTNSKTERVKRPMNAFMVWSRSQRRQMGLENPKMHNSEISKRLGSMWKALSEADKQPFVEEASKLRARHMEDYPDYKYRPRRKQKQHHSPQISGKQAGLIHPGNRMKPLNSNSLYHTAKLNQKFTAPSIPAQNNPYESSLYTDSPLLQYRPKLQEKPLDDTYPFDTSNKSYFDGVSVPCCYQSDHNQCVPYEYSSYSESSTIPMKFFNPPEPQMQTLVVEYAGVQESPQYSNNPNNQHSSSAEQQTQHQSSSHSHPPIFPSMDLASDFEQTSAYRDWNRESNVNENAPCYYNYEIEGGGNPNGTDVNSEVNGGNFDGMPIDVAVLPSMSHMASSLRLSSTDSVAVSHSTPRCLTPVSYFQPRVPECMLAQQGDIGLQNFLDESSMCSRENRFAQQYGFPENIVDLQS</sequence>
<dbReference type="GO" id="GO:0030154">
    <property type="term" value="P:cell differentiation"/>
    <property type="evidence" value="ECO:0007669"/>
    <property type="project" value="UniProtKB-KW"/>
</dbReference>
<dbReference type="InterPro" id="IPR036910">
    <property type="entry name" value="HMG_box_dom_sf"/>
</dbReference>
<evidence type="ECO:0000256" key="7">
    <source>
        <dbReference type="ARBA" id="ARBA00023125"/>
    </source>
</evidence>
<dbReference type="GO" id="GO:0016607">
    <property type="term" value="C:nuclear speck"/>
    <property type="evidence" value="ECO:0007669"/>
    <property type="project" value="UniProtKB-SubCell"/>
</dbReference>
<evidence type="ECO:0000256" key="14">
    <source>
        <dbReference type="SAM" id="MobiDB-lite"/>
    </source>
</evidence>
<dbReference type="Proteomes" id="UP000274504">
    <property type="component" value="Unassembled WGS sequence"/>
</dbReference>
<proteinExistence type="inferred from homology"/>
<evidence type="ECO:0000256" key="2">
    <source>
        <dbReference type="ARBA" id="ARBA00005998"/>
    </source>
</evidence>
<keyword evidence="19" id="KW-1185">Reference proteome</keyword>
<comment type="subcellular location">
    <subcellularLocation>
        <location evidence="1">Nucleus speckle</location>
    </subcellularLocation>
</comment>
<feature type="region of interest" description="Disordered" evidence="14">
    <location>
        <begin position="404"/>
        <end position="439"/>
    </location>
</feature>
<gene>
    <name evidence="16" type="ORF">HDID_LOCUS8706</name>
    <name evidence="17" type="ORF">WMSIL1_LOCUS11641</name>
</gene>
<dbReference type="FunFam" id="1.10.30.10:FF:000002">
    <property type="entry name" value="transcription factor Sox-2"/>
    <property type="match status" value="1"/>
</dbReference>
<feature type="region of interest" description="Disordered" evidence="14">
    <location>
        <begin position="163"/>
        <end position="185"/>
    </location>
</feature>
<keyword evidence="8" id="KW-0010">Activator</keyword>
<feature type="region of interest" description="Disordered" evidence="14">
    <location>
        <begin position="256"/>
        <end position="281"/>
    </location>
</feature>
<dbReference type="GO" id="GO:0000978">
    <property type="term" value="F:RNA polymerase II cis-regulatory region sequence-specific DNA binding"/>
    <property type="evidence" value="ECO:0007669"/>
    <property type="project" value="TreeGrafter"/>
</dbReference>
<dbReference type="WBParaSite" id="HDID_0000870801-mRNA-1">
    <property type="protein sequence ID" value="HDID_0000870801-mRNA-1"/>
    <property type="gene ID" value="HDID_0000870801"/>
</dbReference>
<evidence type="ECO:0000313" key="19">
    <source>
        <dbReference type="Proteomes" id="UP000321570"/>
    </source>
</evidence>
<dbReference type="PANTHER" id="PTHR10270">
    <property type="entry name" value="SOX TRANSCRIPTION FACTOR"/>
    <property type="match status" value="1"/>
</dbReference>
<keyword evidence="6" id="KW-0726">Sexual differentiation</keyword>
<evidence type="ECO:0000256" key="4">
    <source>
        <dbReference type="ARBA" id="ARBA00022782"/>
    </source>
</evidence>
<dbReference type="GO" id="GO:0005516">
    <property type="term" value="F:calmodulin binding"/>
    <property type="evidence" value="ECO:0007669"/>
    <property type="project" value="UniProtKB-KW"/>
</dbReference>
<reference evidence="20" key="1">
    <citation type="submission" date="2017-02" db="UniProtKB">
        <authorList>
            <consortium name="WormBaseParasite"/>
        </authorList>
    </citation>
    <scope>IDENTIFICATION</scope>
</reference>
<dbReference type="CDD" id="cd22028">
    <property type="entry name" value="HMG-box_SoxA_SoxB_SoxG"/>
    <property type="match status" value="1"/>
</dbReference>
<organism evidence="20">
    <name type="scientific">Hymenolepis diminuta</name>
    <name type="common">Rat tapeworm</name>
    <dbReference type="NCBI Taxonomy" id="6216"/>
    <lineage>
        <taxon>Eukaryota</taxon>
        <taxon>Metazoa</taxon>
        <taxon>Spiralia</taxon>
        <taxon>Lophotrochozoa</taxon>
        <taxon>Platyhelminthes</taxon>
        <taxon>Cestoda</taxon>
        <taxon>Eucestoda</taxon>
        <taxon>Cyclophyllidea</taxon>
        <taxon>Hymenolepididae</taxon>
        <taxon>Hymenolepis</taxon>
    </lineage>
</organism>
<dbReference type="InterPro" id="IPR050140">
    <property type="entry name" value="SRY-related_HMG-box_TF-like"/>
</dbReference>
<feature type="DNA-binding region" description="HMG box" evidence="13">
    <location>
        <begin position="186"/>
        <end position="254"/>
    </location>
</feature>
<dbReference type="Gene3D" id="1.10.30.10">
    <property type="entry name" value="High mobility group box domain"/>
    <property type="match status" value="1"/>
</dbReference>
<feature type="compositionally biased region" description="Low complexity" evidence="14">
    <location>
        <begin position="414"/>
        <end position="432"/>
    </location>
</feature>
<evidence type="ECO:0000256" key="1">
    <source>
        <dbReference type="ARBA" id="ARBA00004324"/>
    </source>
</evidence>
<comment type="similarity">
    <text evidence="2">Belongs to the SRY family.</text>
</comment>
<evidence type="ECO:0000256" key="9">
    <source>
        <dbReference type="ARBA" id="ARBA00023163"/>
    </source>
</evidence>
<dbReference type="Proteomes" id="UP000321570">
    <property type="component" value="Unassembled WGS sequence"/>
</dbReference>
<dbReference type="EMBL" id="CABIJS010000555">
    <property type="protein sequence ID" value="VUZ53241.1"/>
    <property type="molecule type" value="Genomic_DNA"/>
</dbReference>
<evidence type="ECO:0000313" key="16">
    <source>
        <dbReference type="EMBL" id="VDL61024.1"/>
    </source>
</evidence>
<dbReference type="STRING" id="6216.A0A0R3STH4"/>
<feature type="compositionally biased region" description="Basic residues" evidence="14">
    <location>
        <begin position="256"/>
        <end position="265"/>
    </location>
</feature>
<evidence type="ECO:0000313" key="20">
    <source>
        <dbReference type="WBParaSite" id="HDID_0000870801-mRNA-1"/>
    </source>
</evidence>
<protein>
    <recommendedName>
        <fullName evidence="3">Sex-determining region Y protein</fullName>
    </recommendedName>
    <alternativeName>
        <fullName evidence="11">Testis-determining factor</fullName>
    </alternativeName>
</protein>
<reference evidence="17 19" key="3">
    <citation type="submission" date="2019-07" db="EMBL/GenBank/DDBJ databases">
        <authorList>
            <person name="Jastrzebski P J."/>
            <person name="Paukszto L."/>
            <person name="Jastrzebski P J."/>
        </authorList>
    </citation>
    <scope>NUCLEOTIDE SEQUENCE [LARGE SCALE GENOMIC DNA]</scope>
    <source>
        <strain evidence="17 19">WMS-il1</strain>
    </source>
</reference>
<feature type="domain" description="HMG box" evidence="15">
    <location>
        <begin position="186"/>
        <end position="254"/>
    </location>
</feature>
<dbReference type="EMBL" id="UYSG01011128">
    <property type="protein sequence ID" value="VDL61024.1"/>
    <property type="molecule type" value="Genomic_DNA"/>
</dbReference>
<comment type="function">
    <text evidence="12">Transcriptional regulator that controls a genetic switch in male development. It is necessary and sufficient for initiating male sex determination by directing the development of supporting cell precursors (pre-Sertoli cells) as Sertoli rather than granulosa cells. Involved in different aspects of gene regulation including promoter activation or repression. Binds to the DNA consensus sequence 5'-[AT]AACAA[AT]-3'. SRY HMG box recognizes DNA by partial intercalation in the minor groove and promotes DNA bending. Also involved in pre-mRNA splicing. In male adult brain involved in the maintenance of motor functions of dopaminergic neurons.</text>
</comment>
<name>A0A0R3STH4_HYMDI</name>
<dbReference type="GO" id="GO:0007548">
    <property type="term" value="P:sex differentiation"/>
    <property type="evidence" value="ECO:0007669"/>
    <property type="project" value="UniProtKB-KW"/>
</dbReference>
<keyword evidence="7 13" id="KW-0238">DNA-binding</keyword>
<evidence type="ECO:0000256" key="12">
    <source>
        <dbReference type="ARBA" id="ARBA00045821"/>
    </source>
</evidence>
<dbReference type="PROSITE" id="PS50118">
    <property type="entry name" value="HMG_BOX_2"/>
    <property type="match status" value="1"/>
</dbReference>
<reference evidence="16 18" key="2">
    <citation type="submission" date="2018-11" db="EMBL/GenBank/DDBJ databases">
        <authorList>
            <consortium name="Pathogen Informatics"/>
        </authorList>
    </citation>
    <scope>NUCLEOTIDE SEQUENCE [LARGE SCALE GENOMIC DNA]</scope>
</reference>
<dbReference type="OrthoDB" id="6247875at2759"/>
<dbReference type="PANTHER" id="PTHR10270:SF161">
    <property type="entry name" value="SEX-DETERMINING REGION Y PROTEIN"/>
    <property type="match status" value="1"/>
</dbReference>
<dbReference type="InterPro" id="IPR009071">
    <property type="entry name" value="HMG_box_dom"/>
</dbReference>
<evidence type="ECO:0000313" key="18">
    <source>
        <dbReference type="Proteomes" id="UP000274504"/>
    </source>
</evidence>
<feature type="compositionally biased region" description="Polar residues" evidence="14">
    <location>
        <begin position="404"/>
        <end position="413"/>
    </location>
</feature>
<evidence type="ECO:0000256" key="13">
    <source>
        <dbReference type="PROSITE-ProRule" id="PRU00267"/>
    </source>
</evidence>
<evidence type="ECO:0000256" key="6">
    <source>
        <dbReference type="ARBA" id="ARBA00022928"/>
    </source>
</evidence>
<keyword evidence="9" id="KW-0804">Transcription</keyword>
<evidence type="ECO:0000256" key="10">
    <source>
        <dbReference type="ARBA" id="ARBA00023242"/>
    </source>
</evidence>
<dbReference type="GO" id="GO:0001228">
    <property type="term" value="F:DNA-binding transcription activator activity, RNA polymerase II-specific"/>
    <property type="evidence" value="ECO:0007669"/>
    <property type="project" value="TreeGrafter"/>
</dbReference>
<evidence type="ECO:0000256" key="11">
    <source>
        <dbReference type="ARBA" id="ARBA00032498"/>
    </source>
</evidence>
<evidence type="ECO:0000313" key="17">
    <source>
        <dbReference type="EMBL" id="VUZ53241.1"/>
    </source>
</evidence>
<evidence type="ECO:0000256" key="3">
    <source>
        <dbReference type="ARBA" id="ARBA00019052"/>
    </source>
</evidence>
<evidence type="ECO:0000256" key="8">
    <source>
        <dbReference type="ARBA" id="ARBA00023159"/>
    </source>
</evidence>
<dbReference type="SUPFAM" id="SSF47095">
    <property type="entry name" value="HMG-box"/>
    <property type="match status" value="1"/>
</dbReference>
<dbReference type="AlphaFoldDB" id="A0A0R3STH4"/>
<accession>A0A0R3STH4</accession>
<feature type="compositionally biased region" description="Basic and acidic residues" evidence="14">
    <location>
        <begin position="163"/>
        <end position="174"/>
    </location>
</feature>
<evidence type="ECO:0000259" key="15">
    <source>
        <dbReference type="PROSITE" id="PS50118"/>
    </source>
</evidence>
<dbReference type="SMART" id="SM00398">
    <property type="entry name" value="HMG"/>
    <property type="match status" value="1"/>
</dbReference>
<evidence type="ECO:0000256" key="5">
    <source>
        <dbReference type="ARBA" id="ARBA00022860"/>
    </source>
</evidence>
<keyword evidence="10 13" id="KW-0539">Nucleus</keyword>
<keyword evidence="5" id="KW-0112">Calmodulin-binding</keyword>
<dbReference type="Pfam" id="PF00505">
    <property type="entry name" value="HMG_box"/>
    <property type="match status" value="1"/>
</dbReference>